<evidence type="ECO:0000313" key="3">
    <source>
        <dbReference type="Proteomes" id="UP000273083"/>
    </source>
</evidence>
<name>A0A3N1XZJ9_9FIRM</name>
<organism evidence="2 3">
    <name type="scientific">Mobilisporobacter senegalensis</name>
    <dbReference type="NCBI Taxonomy" id="1329262"/>
    <lineage>
        <taxon>Bacteria</taxon>
        <taxon>Bacillati</taxon>
        <taxon>Bacillota</taxon>
        <taxon>Clostridia</taxon>
        <taxon>Lachnospirales</taxon>
        <taxon>Lachnospiraceae</taxon>
        <taxon>Mobilisporobacter</taxon>
    </lineage>
</organism>
<keyword evidence="3" id="KW-1185">Reference proteome</keyword>
<dbReference type="OrthoDB" id="9796798at2"/>
<dbReference type="InterPro" id="IPR007077">
    <property type="entry name" value="TfoX_C"/>
</dbReference>
<dbReference type="Proteomes" id="UP000273083">
    <property type="component" value="Unassembled WGS sequence"/>
</dbReference>
<dbReference type="PANTHER" id="PTHR36121:SF1">
    <property type="entry name" value="PROTEIN SXY"/>
    <property type="match status" value="1"/>
</dbReference>
<evidence type="ECO:0000259" key="1">
    <source>
        <dbReference type="Pfam" id="PF04994"/>
    </source>
</evidence>
<proteinExistence type="predicted"/>
<dbReference type="InterPro" id="IPR047525">
    <property type="entry name" value="TfoX-like"/>
</dbReference>
<feature type="domain" description="TfoX C-terminal" evidence="1">
    <location>
        <begin position="3"/>
        <end position="78"/>
    </location>
</feature>
<dbReference type="PANTHER" id="PTHR36121">
    <property type="entry name" value="PROTEIN SXY"/>
    <property type="match status" value="1"/>
</dbReference>
<dbReference type="EMBL" id="RJVG01000002">
    <property type="protein sequence ID" value="ROR30367.1"/>
    <property type="molecule type" value="Genomic_DNA"/>
</dbReference>
<gene>
    <name evidence="2" type="ORF">EDD66_10218</name>
</gene>
<dbReference type="AlphaFoldDB" id="A0A3N1XZJ9"/>
<dbReference type="Gene3D" id="1.10.150.20">
    <property type="entry name" value="5' to 3' exonuclease, C-terminal subdomain"/>
    <property type="match status" value="1"/>
</dbReference>
<accession>A0A3N1XZJ9</accession>
<sequence length="84" mass="9636">MGELSKLPNIGERLEEQLLEIGIESYDKLKETGSRQAWLKIKEIDDSACINRLCALEGAIQGIRWHDLSEGDKINLRDFYKAMK</sequence>
<protein>
    <submittedName>
        <fullName evidence="2">DNA transformation protein</fullName>
    </submittedName>
</protein>
<dbReference type="Pfam" id="PF04994">
    <property type="entry name" value="TfoX_C"/>
    <property type="match status" value="1"/>
</dbReference>
<dbReference type="RefSeq" id="WP_123608078.1">
    <property type="nucleotide sequence ID" value="NZ_RJVG01000002.1"/>
</dbReference>
<evidence type="ECO:0000313" key="2">
    <source>
        <dbReference type="EMBL" id="ROR30367.1"/>
    </source>
</evidence>
<comment type="caution">
    <text evidence="2">The sequence shown here is derived from an EMBL/GenBank/DDBJ whole genome shotgun (WGS) entry which is preliminary data.</text>
</comment>
<reference evidence="2 3" key="1">
    <citation type="submission" date="2018-11" db="EMBL/GenBank/DDBJ databases">
        <title>Genomic Encyclopedia of Type Strains, Phase IV (KMG-IV): sequencing the most valuable type-strain genomes for metagenomic binning, comparative biology and taxonomic classification.</title>
        <authorList>
            <person name="Goeker M."/>
        </authorList>
    </citation>
    <scope>NUCLEOTIDE SEQUENCE [LARGE SCALE GENOMIC DNA]</scope>
    <source>
        <strain evidence="2 3">DSM 26537</strain>
    </source>
</reference>